<organism>
    <name type="scientific">Physcomitrium patens</name>
    <name type="common">Spreading-leaved earth moss</name>
    <name type="synonym">Physcomitrella patens</name>
    <dbReference type="NCBI Taxonomy" id="3218"/>
    <lineage>
        <taxon>Eukaryota</taxon>
        <taxon>Viridiplantae</taxon>
        <taxon>Streptophyta</taxon>
        <taxon>Embryophyta</taxon>
        <taxon>Bryophyta</taxon>
        <taxon>Bryophytina</taxon>
        <taxon>Bryopsida</taxon>
        <taxon>Funariidae</taxon>
        <taxon>Funariales</taxon>
        <taxon>Funariaceae</taxon>
        <taxon>Physcomitrium</taxon>
    </lineage>
</organism>
<dbReference type="HOGENOM" id="CLU_759892_0_0_1"/>
<protein>
    <submittedName>
        <fullName evidence="1">Predicted protein</fullName>
    </submittedName>
</protein>
<dbReference type="EMBL" id="DS546437">
    <property type="protein sequence ID" value="EDQ48424.1"/>
    <property type="molecule type" value="Genomic_DNA"/>
</dbReference>
<proteinExistence type="predicted"/>
<sequence>WLGSSSDALGETGISVPHACSSRAQLAQTAVKILLRGLVALACGLEGCECISLSFLESGHVGVGLLSAGQRGGLGKGREAQAAVIVVQSEQLQNLPMQLNCSAMIRSLIYLSSTTKEDVMKRLAFLIALTSATLAYAGTDYFYVSQPIGDIDGKTMFNTTYYPADKFNKPVWSVDNSTGSSDGTPANHPGIAFSGWNLGDFTGLPVPTPLQNYQRSKPGASYGGTAVSMHDVMDGGVLSPRFGAMLNAYGIPYTPDTYENGRLIVSHRNIMGANLGYAFSGVDHRPFSRGDSSVFNFSMMLQIPSVAAEGSARAHAGPSFTLQDMTDPFNRYIWFAHWAFDYPSGNNGPAPVQSIGEDVATASYIVGSSFNQGTTYSTMVPGSSASTNQPWSGWKWFAFTVSYAQIKKALEDINTAISRIDDCKLPQNFGEKKCTHLSTNPANYKLGMLHLDAEF</sequence>
<reference evidence="1" key="1">
    <citation type="journal article" date="2008" name="Science">
        <title>The Physcomitrella genome reveals evolutionary insights into the conquest of land by plants.</title>
        <authorList>
            <person name="Rensing S."/>
            <person name="Lang D."/>
            <person name="Zimmer A."/>
            <person name="Terry A."/>
            <person name="Salamov A."/>
            <person name="Shapiro H."/>
            <person name="Nishiyama T."/>
            <person name="Perroud P.-F."/>
            <person name="Lindquist E."/>
            <person name="Kamisugi Y."/>
            <person name="Tanahashi T."/>
            <person name="Sakakibara K."/>
            <person name="Fujita T."/>
            <person name="Oishi K."/>
            <person name="Shin-I T."/>
            <person name="Kuroki Y."/>
            <person name="Toyoda A."/>
            <person name="Suzuki Y."/>
            <person name="Hashimoto A."/>
            <person name="Yamaguchi K."/>
            <person name="Sugano A."/>
            <person name="Kohara Y."/>
            <person name="Fujiyama A."/>
            <person name="Anterola A."/>
            <person name="Aoki S."/>
            <person name="Ashton N."/>
            <person name="Barbazuk W.B."/>
            <person name="Barker E."/>
            <person name="Bennetzen J."/>
            <person name="Bezanilla M."/>
            <person name="Blankenship R."/>
            <person name="Cho S.H."/>
            <person name="Dutcher S."/>
            <person name="Estelle M."/>
            <person name="Fawcett J.A."/>
            <person name="Gundlach H."/>
            <person name="Hanada K."/>
            <person name="Heyl A."/>
            <person name="Hicks K.A."/>
            <person name="Hugh J."/>
            <person name="Lohr M."/>
            <person name="Mayer K."/>
            <person name="Melkozernov A."/>
            <person name="Murata T."/>
            <person name="Nelson D."/>
            <person name="Pils B."/>
            <person name="Prigge M."/>
            <person name="Reiss B."/>
            <person name="Renner T."/>
            <person name="Rombauts S."/>
            <person name="Rushton P."/>
            <person name="Sanderfoot A."/>
            <person name="Schween G."/>
            <person name="Shiu S.-H."/>
            <person name="Stueber K."/>
            <person name="Theodoulou F.L."/>
            <person name="Tu H."/>
            <person name="Van de Peer Y."/>
            <person name="Verrier P.J."/>
            <person name="Waters E."/>
            <person name="Wood A."/>
            <person name="Yang L."/>
            <person name="Cove D."/>
            <person name="Cuming A."/>
            <person name="Hasebe M."/>
            <person name="Lucas S."/>
            <person name="Mishler D.B."/>
            <person name="Reski R."/>
            <person name="Grigoriev I."/>
            <person name="Quatrano R.S."/>
            <person name="Boore J.L."/>
        </authorList>
    </citation>
    <scope>NUCLEOTIDE SEQUENCE [LARGE SCALE GENOMIC DNA]</scope>
</reference>
<dbReference type="AlphaFoldDB" id="A9U7C9"/>
<accession>A9U7C9</accession>
<feature type="non-terminal residue" evidence="1">
    <location>
        <position position="1"/>
    </location>
</feature>
<evidence type="ECO:0000313" key="1">
    <source>
        <dbReference type="EMBL" id="EDQ48424.1"/>
    </source>
</evidence>
<feature type="non-terminal residue" evidence="1">
    <location>
        <position position="455"/>
    </location>
</feature>
<name>A9U7C9_PHYPA</name>
<gene>
    <name evidence="1" type="ORF">PHYPADRAFT_103820</name>
</gene>